<gene>
    <name evidence="1" type="ORF">CLV46_2833</name>
</gene>
<dbReference type="Proteomes" id="UP000228758">
    <property type="component" value="Unassembled WGS sequence"/>
</dbReference>
<evidence type="ECO:0000313" key="1">
    <source>
        <dbReference type="EMBL" id="PJJ73247.1"/>
    </source>
</evidence>
<dbReference type="EMBL" id="PGFF01000001">
    <property type="protein sequence ID" value="PJJ73247.1"/>
    <property type="molecule type" value="Genomic_DNA"/>
</dbReference>
<comment type="caution">
    <text evidence="1">The sequence shown here is derived from an EMBL/GenBank/DDBJ whole genome shotgun (WGS) entry which is preliminary data.</text>
</comment>
<sequence length="639" mass="65237">MRMTRSPRIPNLRRLRRDDEGSALVLVVALVAVSVLVGVAVSSSVLAANSVTTVSRADVQAKASADAGIDVAYGRILTGSYDCIAPSVPNGPNYTATIEYRNSGGTVLPCTGSTVTGTPASAVITSTGRAANRGTSSSVGDTHVMRAELTIVTGQAAAALDKAIFGESSLTLTNNTELIGSAPGVFDADVYTNGSVNCKTQVPIQGDIHSQVDLTLENNCKLKGGVWAKGNINFSSGVEVDGSVYSASGGLLNLGTAHVGGTVVANGPIQLSDNGGRKPCSAGGASHSVCGSIVSLAGGVTIGQQASVGGSVYAKDSIGVANHNTSGYNAIGRNALSTSGNLIGNGTSSTQGGKVGGSVRVHGEISIPDGSIGDKNQTCTNKTGDPYPACGTLTIPVPDPAASLPNNLGYPATGSVPAQVLPPARDSFPKIASDDASLQKWRDGGYTVVLYSGSNSCGQVKTAIQNAETLTHKTLYVARGCLEPINFDNVTVKLGADLAVMNAGGFRSQNNFELKSTDSTKRQVAFIVPSDAGFVSFAPVPGDPNNVTVSCTNTQNAGDIKSDKFNLVNVKMLLYSPCNVSINNHSEGMQGQVYGGHVNFPGNTRLIYQPLDIPGVTSSSTTVSTPGSVTLTARYDVAG</sequence>
<protein>
    <submittedName>
        <fullName evidence="1">Uncharacterized protein</fullName>
    </submittedName>
</protein>
<name>A0A2M9CMW4_9MICO</name>
<organism evidence="1 2">
    <name type="scientific">Diaminobutyricimonas aerilata</name>
    <dbReference type="NCBI Taxonomy" id="1162967"/>
    <lineage>
        <taxon>Bacteria</taxon>
        <taxon>Bacillati</taxon>
        <taxon>Actinomycetota</taxon>
        <taxon>Actinomycetes</taxon>
        <taxon>Micrococcales</taxon>
        <taxon>Microbacteriaceae</taxon>
        <taxon>Diaminobutyricimonas</taxon>
    </lineage>
</organism>
<dbReference type="AlphaFoldDB" id="A0A2M9CMW4"/>
<keyword evidence="2" id="KW-1185">Reference proteome</keyword>
<evidence type="ECO:0000313" key="2">
    <source>
        <dbReference type="Proteomes" id="UP000228758"/>
    </source>
</evidence>
<proteinExistence type="predicted"/>
<reference evidence="1 2" key="1">
    <citation type="submission" date="2017-11" db="EMBL/GenBank/DDBJ databases">
        <title>Genomic Encyclopedia of Archaeal and Bacterial Type Strains, Phase II (KMG-II): From Individual Species to Whole Genera.</title>
        <authorList>
            <person name="Goeker M."/>
        </authorList>
    </citation>
    <scope>NUCLEOTIDE SEQUENCE [LARGE SCALE GENOMIC DNA]</scope>
    <source>
        <strain evidence="1 2">DSM 27393</strain>
    </source>
</reference>
<accession>A0A2M9CMW4</accession>